<dbReference type="Pfam" id="PF05485">
    <property type="entry name" value="THAP"/>
    <property type="match status" value="1"/>
</dbReference>
<accession>A0AAV1LCG6</accession>
<keyword evidence="1" id="KW-0479">Metal-binding</keyword>
<dbReference type="EMBL" id="CAVLGL010000088">
    <property type="protein sequence ID" value="CAK1593048.1"/>
    <property type="molecule type" value="Genomic_DNA"/>
</dbReference>
<dbReference type="PROSITE" id="PS50950">
    <property type="entry name" value="ZF_THAP"/>
    <property type="match status" value="1"/>
</dbReference>
<dbReference type="GO" id="GO:0008270">
    <property type="term" value="F:zinc ion binding"/>
    <property type="evidence" value="ECO:0007669"/>
    <property type="project" value="UniProtKB-KW"/>
</dbReference>
<feature type="domain" description="THAP-type" evidence="6">
    <location>
        <begin position="1"/>
        <end position="79"/>
    </location>
</feature>
<evidence type="ECO:0000256" key="4">
    <source>
        <dbReference type="ARBA" id="ARBA00023125"/>
    </source>
</evidence>
<evidence type="ECO:0000313" key="8">
    <source>
        <dbReference type="Proteomes" id="UP001314205"/>
    </source>
</evidence>
<dbReference type="SUPFAM" id="SSF57716">
    <property type="entry name" value="Glucocorticoid receptor-like (DNA-binding domain)"/>
    <property type="match status" value="1"/>
</dbReference>
<dbReference type="Proteomes" id="UP001314205">
    <property type="component" value="Unassembled WGS sequence"/>
</dbReference>
<dbReference type="AlphaFoldDB" id="A0AAV1LCG6"/>
<evidence type="ECO:0000256" key="2">
    <source>
        <dbReference type="ARBA" id="ARBA00022771"/>
    </source>
</evidence>
<evidence type="ECO:0000256" key="5">
    <source>
        <dbReference type="PROSITE-ProRule" id="PRU00309"/>
    </source>
</evidence>
<dbReference type="InterPro" id="IPR006612">
    <property type="entry name" value="THAP_Znf"/>
</dbReference>
<keyword evidence="2 5" id="KW-0863">Zinc-finger</keyword>
<keyword evidence="4 5" id="KW-0238">DNA-binding</keyword>
<sequence>MPKLCSFGCAPSGFPMHRFPNAFKFPEPFKAWVNLVGGKLESASDYEYYRNKLICDIHFTPEDRVRNNRLKAYAIPSLHLLEKPARVSDIGCCQPSTSNASNTGSSASFMTEQEPPLNVANRTLSHISASPANTDIVKKEKTVDSEGNPTLSVRKNPEINSLPIEEKQNSTGAVIKTTYPVRKRTDYIRREVVMRIKHLENKKKMEMQILKTKLEVQMIKRKSALLEEERNKILLQKAKIEFEELKKSILT</sequence>
<evidence type="ECO:0000256" key="3">
    <source>
        <dbReference type="ARBA" id="ARBA00022833"/>
    </source>
</evidence>
<proteinExistence type="predicted"/>
<protein>
    <recommendedName>
        <fullName evidence="6">THAP-type domain-containing protein</fullName>
    </recommendedName>
</protein>
<dbReference type="SMART" id="SM00980">
    <property type="entry name" value="THAP"/>
    <property type="match status" value="1"/>
</dbReference>
<gene>
    <name evidence="7" type="ORF">PARMNEM_LOCUS12889</name>
</gene>
<name>A0AAV1LCG6_9NEOP</name>
<keyword evidence="3" id="KW-0862">Zinc</keyword>
<reference evidence="7 8" key="1">
    <citation type="submission" date="2023-11" db="EMBL/GenBank/DDBJ databases">
        <authorList>
            <person name="Hedman E."/>
            <person name="Englund M."/>
            <person name="Stromberg M."/>
            <person name="Nyberg Akerstrom W."/>
            <person name="Nylinder S."/>
            <person name="Jareborg N."/>
            <person name="Kallberg Y."/>
            <person name="Kronander E."/>
        </authorList>
    </citation>
    <scope>NUCLEOTIDE SEQUENCE [LARGE SCALE GENOMIC DNA]</scope>
</reference>
<evidence type="ECO:0000259" key="6">
    <source>
        <dbReference type="PROSITE" id="PS50950"/>
    </source>
</evidence>
<evidence type="ECO:0000313" key="7">
    <source>
        <dbReference type="EMBL" id="CAK1593048.1"/>
    </source>
</evidence>
<evidence type="ECO:0000256" key="1">
    <source>
        <dbReference type="ARBA" id="ARBA00022723"/>
    </source>
</evidence>
<comment type="caution">
    <text evidence="7">The sequence shown here is derived from an EMBL/GenBank/DDBJ whole genome shotgun (WGS) entry which is preliminary data.</text>
</comment>
<dbReference type="GO" id="GO:0003677">
    <property type="term" value="F:DNA binding"/>
    <property type="evidence" value="ECO:0007669"/>
    <property type="project" value="UniProtKB-UniRule"/>
</dbReference>
<organism evidence="7 8">
    <name type="scientific">Parnassius mnemosyne</name>
    <name type="common">clouded apollo</name>
    <dbReference type="NCBI Taxonomy" id="213953"/>
    <lineage>
        <taxon>Eukaryota</taxon>
        <taxon>Metazoa</taxon>
        <taxon>Ecdysozoa</taxon>
        <taxon>Arthropoda</taxon>
        <taxon>Hexapoda</taxon>
        <taxon>Insecta</taxon>
        <taxon>Pterygota</taxon>
        <taxon>Neoptera</taxon>
        <taxon>Endopterygota</taxon>
        <taxon>Lepidoptera</taxon>
        <taxon>Glossata</taxon>
        <taxon>Ditrysia</taxon>
        <taxon>Papilionoidea</taxon>
        <taxon>Papilionidae</taxon>
        <taxon>Parnassiinae</taxon>
        <taxon>Parnassini</taxon>
        <taxon>Parnassius</taxon>
        <taxon>Driopa</taxon>
    </lineage>
</organism>
<keyword evidence="8" id="KW-1185">Reference proteome</keyword>